<gene>
    <name evidence="4" type="ORF">IFM89_014425</name>
</gene>
<sequence>MASSCSHWWHAPIYITVSIVLAIVAITTTTHSNTKPQTPFSSNQDSLITHQLSTNASRSLRNSGFHFMATLLQISPELLLPASSSTIFAIQDTVISNISLPPLLMRDLLWYHTSSVKLSLNDLLKQPQGSCVPTLLNGKNLSITKIVNQERLVEINGVLISHPDIFSHGLYSIHGVVAPFFSINHTLEQKQDWGFIKSHVCGQNMSVNSNVTQARNMWNRVIRQLSSNGYVSFAIGLRSVLDRILIDYTDLSSVTIFAPLDFAYIASPSPMLERLVRLHILPERYEYRELVSMLAKASLRTLFNGDDLEVTEDYNAKGVLGINGVEITAPDILSSKEFVIHGISRPFKTVKLSSTMS</sequence>
<keyword evidence="5" id="KW-1185">Reference proteome</keyword>
<evidence type="ECO:0000256" key="1">
    <source>
        <dbReference type="ARBA" id="ARBA00007843"/>
    </source>
</evidence>
<evidence type="ECO:0000313" key="4">
    <source>
        <dbReference type="EMBL" id="KAF9609231.1"/>
    </source>
</evidence>
<feature type="transmembrane region" description="Helical" evidence="2">
    <location>
        <begin position="12"/>
        <end position="31"/>
    </location>
</feature>
<dbReference type="SUPFAM" id="SSF82153">
    <property type="entry name" value="FAS1 domain"/>
    <property type="match status" value="2"/>
</dbReference>
<dbReference type="Proteomes" id="UP000631114">
    <property type="component" value="Unassembled WGS sequence"/>
</dbReference>
<comment type="caution">
    <text evidence="4">The sequence shown here is derived from an EMBL/GenBank/DDBJ whole genome shotgun (WGS) entry which is preliminary data.</text>
</comment>
<dbReference type="PANTHER" id="PTHR33985">
    <property type="entry name" value="OS02G0491300 PROTEIN-RELATED"/>
    <property type="match status" value="1"/>
</dbReference>
<dbReference type="EMBL" id="JADFTS010000004">
    <property type="protein sequence ID" value="KAF9609231.1"/>
    <property type="molecule type" value="Genomic_DNA"/>
</dbReference>
<dbReference type="AlphaFoldDB" id="A0A835I2C3"/>
<keyword evidence="2" id="KW-0472">Membrane</keyword>
<name>A0A835I2C3_9MAGN</name>
<keyword evidence="2" id="KW-0812">Transmembrane</keyword>
<dbReference type="InterPro" id="IPR000782">
    <property type="entry name" value="FAS1_domain"/>
</dbReference>
<dbReference type="PROSITE" id="PS50213">
    <property type="entry name" value="FAS1"/>
    <property type="match status" value="1"/>
</dbReference>
<protein>
    <recommendedName>
        <fullName evidence="3">FAS1 domain-containing protein</fullName>
    </recommendedName>
</protein>
<evidence type="ECO:0000259" key="3">
    <source>
        <dbReference type="PROSITE" id="PS50213"/>
    </source>
</evidence>
<dbReference type="Pfam" id="PF02469">
    <property type="entry name" value="Fasciclin"/>
    <property type="match status" value="1"/>
</dbReference>
<keyword evidence="2" id="KW-1133">Transmembrane helix</keyword>
<organism evidence="4 5">
    <name type="scientific">Coptis chinensis</name>
    <dbReference type="NCBI Taxonomy" id="261450"/>
    <lineage>
        <taxon>Eukaryota</taxon>
        <taxon>Viridiplantae</taxon>
        <taxon>Streptophyta</taxon>
        <taxon>Embryophyta</taxon>
        <taxon>Tracheophyta</taxon>
        <taxon>Spermatophyta</taxon>
        <taxon>Magnoliopsida</taxon>
        <taxon>Ranunculales</taxon>
        <taxon>Ranunculaceae</taxon>
        <taxon>Coptidoideae</taxon>
        <taxon>Coptis</taxon>
    </lineage>
</organism>
<dbReference type="OrthoDB" id="1525874at2759"/>
<dbReference type="InterPro" id="IPR036378">
    <property type="entry name" value="FAS1_dom_sf"/>
</dbReference>
<evidence type="ECO:0000256" key="2">
    <source>
        <dbReference type="SAM" id="Phobius"/>
    </source>
</evidence>
<reference evidence="4 5" key="1">
    <citation type="submission" date="2020-10" db="EMBL/GenBank/DDBJ databases">
        <title>The Coptis chinensis genome and diversification of protoberbering-type alkaloids.</title>
        <authorList>
            <person name="Wang B."/>
            <person name="Shu S."/>
            <person name="Song C."/>
            <person name="Liu Y."/>
        </authorList>
    </citation>
    <scope>NUCLEOTIDE SEQUENCE [LARGE SCALE GENOMIC DNA]</scope>
    <source>
        <strain evidence="4">HL-2020</strain>
        <tissue evidence="4">Leaf</tissue>
    </source>
</reference>
<dbReference type="SMART" id="SM00554">
    <property type="entry name" value="FAS1"/>
    <property type="match status" value="2"/>
</dbReference>
<dbReference type="PANTHER" id="PTHR33985:SF19">
    <property type="entry name" value="FASCICLIN-LIKE ARABINOGALACTAN PROTEIN 21"/>
    <property type="match status" value="1"/>
</dbReference>
<comment type="similarity">
    <text evidence="1">Belongs to the fasciclin-like AGP family.</text>
</comment>
<accession>A0A835I2C3</accession>
<feature type="domain" description="FAS1" evidence="3">
    <location>
        <begin position="218"/>
        <end position="347"/>
    </location>
</feature>
<dbReference type="InterPro" id="IPR052806">
    <property type="entry name" value="Fasciclin-like_AGP"/>
</dbReference>
<evidence type="ECO:0000313" key="5">
    <source>
        <dbReference type="Proteomes" id="UP000631114"/>
    </source>
</evidence>
<dbReference type="Gene3D" id="2.30.180.10">
    <property type="entry name" value="FAS1 domain"/>
    <property type="match status" value="2"/>
</dbReference>
<proteinExistence type="inferred from homology"/>